<dbReference type="PANTHER" id="PTHR43817">
    <property type="entry name" value="GLYCOSYL HYDROLASE"/>
    <property type="match status" value="1"/>
</dbReference>
<proteinExistence type="inferred from homology"/>
<keyword evidence="2 5" id="KW-0732">Signal</keyword>
<dbReference type="Pfam" id="PF04616">
    <property type="entry name" value="Glyco_hydro_43"/>
    <property type="match status" value="1"/>
</dbReference>
<feature type="chain" id="PRO_5039084106" evidence="5">
    <location>
        <begin position="28"/>
        <end position="603"/>
    </location>
</feature>
<dbReference type="AlphaFoldDB" id="A0A9D1EMW5"/>
<reference evidence="6" key="1">
    <citation type="submission" date="2020-10" db="EMBL/GenBank/DDBJ databases">
        <authorList>
            <person name="Gilroy R."/>
        </authorList>
    </citation>
    <scope>NUCLEOTIDE SEQUENCE</scope>
    <source>
        <strain evidence="6">CHK157-1446</strain>
    </source>
</reference>
<dbReference type="InterPro" id="IPR006710">
    <property type="entry name" value="Glyco_hydro_43"/>
</dbReference>
<keyword evidence="3" id="KW-0378">Hydrolase</keyword>
<dbReference type="GO" id="GO:0004553">
    <property type="term" value="F:hydrolase activity, hydrolyzing O-glycosyl compounds"/>
    <property type="evidence" value="ECO:0007669"/>
    <property type="project" value="InterPro"/>
</dbReference>
<reference evidence="6" key="2">
    <citation type="journal article" date="2021" name="PeerJ">
        <title>Extensive microbial diversity within the chicken gut microbiome revealed by metagenomics and culture.</title>
        <authorList>
            <person name="Gilroy R."/>
            <person name="Ravi A."/>
            <person name="Getino M."/>
            <person name="Pursley I."/>
            <person name="Horton D.L."/>
            <person name="Alikhan N.F."/>
            <person name="Baker D."/>
            <person name="Gharbi K."/>
            <person name="Hall N."/>
            <person name="Watson M."/>
            <person name="Adriaenssens E.M."/>
            <person name="Foster-Nyarko E."/>
            <person name="Jarju S."/>
            <person name="Secka A."/>
            <person name="Antonio M."/>
            <person name="Oren A."/>
            <person name="Chaudhuri R.R."/>
            <person name="La Ragione R."/>
            <person name="Hildebrand F."/>
            <person name="Pallen M.J."/>
        </authorList>
    </citation>
    <scope>NUCLEOTIDE SEQUENCE</scope>
    <source>
        <strain evidence="6">CHK157-1446</strain>
    </source>
</reference>
<protein>
    <submittedName>
        <fullName evidence="6">Family 43 glycosylhydrolase</fullName>
    </submittedName>
</protein>
<dbReference type="PROSITE" id="PS51257">
    <property type="entry name" value="PROKAR_LIPOPROTEIN"/>
    <property type="match status" value="1"/>
</dbReference>
<dbReference type="GO" id="GO:0005975">
    <property type="term" value="P:carbohydrate metabolic process"/>
    <property type="evidence" value="ECO:0007669"/>
    <property type="project" value="InterPro"/>
</dbReference>
<evidence type="ECO:0000256" key="3">
    <source>
        <dbReference type="ARBA" id="ARBA00022801"/>
    </source>
</evidence>
<dbReference type="Gene3D" id="2.115.10.20">
    <property type="entry name" value="Glycosyl hydrolase domain, family 43"/>
    <property type="match status" value="1"/>
</dbReference>
<dbReference type="EMBL" id="DVIR01000026">
    <property type="protein sequence ID" value="HIS24260.1"/>
    <property type="molecule type" value="Genomic_DNA"/>
</dbReference>
<dbReference type="SUPFAM" id="SSF75005">
    <property type="entry name" value="Arabinanase/levansucrase/invertase"/>
    <property type="match status" value="1"/>
</dbReference>
<evidence type="ECO:0000313" key="6">
    <source>
        <dbReference type="EMBL" id="HIS24260.1"/>
    </source>
</evidence>
<dbReference type="InterPro" id="IPR023296">
    <property type="entry name" value="Glyco_hydro_beta-prop_sf"/>
</dbReference>
<evidence type="ECO:0000256" key="1">
    <source>
        <dbReference type="ARBA" id="ARBA00009865"/>
    </source>
</evidence>
<evidence type="ECO:0000313" key="7">
    <source>
        <dbReference type="Proteomes" id="UP000823982"/>
    </source>
</evidence>
<dbReference type="Proteomes" id="UP000823982">
    <property type="component" value="Unassembled WGS sequence"/>
</dbReference>
<evidence type="ECO:0000256" key="2">
    <source>
        <dbReference type="ARBA" id="ARBA00022729"/>
    </source>
</evidence>
<dbReference type="PANTHER" id="PTHR43817:SF1">
    <property type="entry name" value="HYDROLASE, FAMILY 43, PUTATIVE (AFU_ORTHOLOGUE AFUA_3G01660)-RELATED"/>
    <property type="match status" value="1"/>
</dbReference>
<organism evidence="6 7">
    <name type="scientific">Candidatus Faeciplasma gallinarum</name>
    <dbReference type="NCBI Taxonomy" id="2840799"/>
    <lineage>
        <taxon>Bacteria</taxon>
        <taxon>Bacillati</taxon>
        <taxon>Bacillota</taxon>
        <taxon>Clostridia</taxon>
        <taxon>Eubacteriales</taxon>
        <taxon>Oscillospiraceae</taxon>
        <taxon>Oscillospiraceae incertae sedis</taxon>
        <taxon>Candidatus Faeciplasma</taxon>
    </lineage>
</organism>
<gene>
    <name evidence="6" type="ORF">IAD01_02520</name>
</gene>
<accession>A0A9D1EMW5</accession>
<comment type="caution">
    <text evidence="6">The sequence shown here is derived from an EMBL/GenBank/DDBJ whole genome shotgun (WGS) entry which is preliminary data.</text>
</comment>
<feature type="signal peptide" evidence="5">
    <location>
        <begin position="1"/>
        <end position="27"/>
    </location>
</feature>
<evidence type="ECO:0000256" key="4">
    <source>
        <dbReference type="ARBA" id="ARBA00023295"/>
    </source>
</evidence>
<sequence length="603" mass="67758">MRRKRLVCILLAAATVLSAMLSFGGCADGGKEDDTPQYDENDVAQLAIYTKESADDYSSYIAESVHMAVSFDGQTYEPLFYDYGMLFSECEFSDLDGIISTGVLEPQIYKDGDEYVIYAKEYSREKIDLGDYGTEIKLNDTGRYVVWRTTDFIDFTFPEEVESEPGDGDGVSCTVDVEGAVDPVQIEIPATIAAAAVEYYQHIVFDHVEYPEEITVSGEEDLDDLYATVYYSDGSTHDKKIILDTSEIDFSKPGKYTVEGTIFRRTFDYPVESRPWGDPCLIYYNEKYYFIGTDDQNGQREFEIREADTPEALFEDGVKRSTILSYTEEIWQGTYWAPELHEINGKLYIFCAMTISGWDPQAYVIELKDGGDPLNPDDWEDPRRCILPDMRYAGDNPRGDGKGGISIDMTYFEAGGESYVAWSYRTYAGTDSGSMILLATVDPDMPYRITSEPILLTRPRFGWENVDITDNNEGPNAIVTDDKVYLSYSAGSAGGNTYAVGMLTANIGDDLLDPESWTKSLVPWLASDFVEGQYGPGHNSFFVDEYGDTYIAYHSHVTLTDPNRVDGIRRVHFAKNGEPVLDMSYEQDIPTEEQSVKITVIVE</sequence>
<evidence type="ECO:0000256" key="5">
    <source>
        <dbReference type="SAM" id="SignalP"/>
    </source>
</evidence>
<name>A0A9D1EMW5_9FIRM</name>
<keyword evidence="4" id="KW-0326">Glycosidase</keyword>
<comment type="similarity">
    <text evidence="1">Belongs to the glycosyl hydrolase 43 family.</text>
</comment>